<evidence type="ECO:0000313" key="2">
    <source>
        <dbReference type="Proteomes" id="UP001318682"/>
    </source>
</evidence>
<dbReference type="RefSeq" id="WP_262386599.1">
    <property type="nucleotide sequence ID" value="NZ_CP143423.1"/>
</dbReference>
<sequence>MKQIITTATAILIATSALSQHAYRTNNIAKLANLSLRRLLKS</sequence>
<proteinExistence type="predicted"/>
<protein>
    <submittedName>
        <fullName evidence="1">Uncharacterized protein</fullName>
    </submittedName>
</protein>
<organism evidence="1 2">
    <name type="scientific">Roseobacter fucihabitans</name>
    <dbReference type="NCBI Taxonomy" id="1537242"/>
    <lineage>
        <taxon>Bacteria</taxon>
        <taxon>Pseudomonadati</taxon>
        <taxon>Pseudomonadota</taxon>
        <taxon>Alphaproteobacteria</taxon>
        <taxon>Rhodobacterales</taxon>
        <taxon>Roseobacteraceae</taxon>
        <taxon>Roseobacter</taxon>
    </lineage>
</organism>
<gene>
    <name evidence="1" type="ORF">ROLI_030370</name>
</gene>
<name>A0ABZ2BV62_9RHOB</name>
<keyword evidence="2" id="KW-1185">Reference proteome</keyword>
<dbReference type="Proteomes" id="UP001318682">
    <property type="component" value="Chromosome"/>
</dbReference>
<evidence type="ECO:0000313" key="1">
    <source>
        <dbReference type="EMBL" id="WVX49942.1"/>
    </source>
</evidence>
<dbReference type="EMBL" id="CP143423">
    <property type="protein sequence ID" value="WVX49942.1"/>
    <property type="molecule type" value="Genomic_DNA"/>
</dbReference>
<accession>A0ABZ2BV62</accession>
<reference evidence="2" key="1">
    <citation type="submission" date="2024-01" db="EMBL/GenBank/DDBJ databases">
        <title>Roseobacter fucihabitans sp. nov., isolated from the brown alga Fucus spiralis.</title>
        <authorList>
            <person name="Hahnke S."/>
            <person name="Berger M."/>
            <person name="Schlingloff A."/>
            <person name="Athale I."/>
            <person name="Neumann-Schaal M."/>
            <person name="Adenaya A."/>
            <person name="Poehlein A."/>
            <person name="Daniel R."/>
            <person name="Pertersen J."/>
            <person name="Brinkhoff T."/>
        </authorList>
    </citation>
    <scope>NUCLEOTIDE SEQUENCE [LARGE SCALE GENOMIC DNA]</scope>
    <source>
        <strain evidence="2">B14</strain>
    </source>
</reference>